<dbReference type="KEGG" id="kphy:AOZ06_42030"/>
<keyword evidence="1" id="KW-1133">Transmembrane helix</keyword>
<reference evidence="2 3" key="1">
    <citation type="submission" date="2015-07" db="EMBL/GenBank/DDBJ databases">
        <title>Genome sequencing of Kibdelosporangium phytohabitans.</title>
        <authorList>
            <person name="Qin S."/>
            <person name="Xing K."/>
        </authorList>
    </citation>
    <scope>NUCLEOTIDE SEQUENCE [LARGE SCALE GENOMIC DNA]</scope>
    <source>
        <strain evidence="2 3">KLBMP1111</strain>
    </source>
</reference>
<evidence type="ECO:0008006" key="4">
    <source>
        <dbReference type="Google" id="ProtNLM"/>
    </source>
</evidence>
<evidence type="ECO:0000256" key="1">
    <source>
        <dbReference type="SAM" id="Phobius"/>
    </source>
</evidence>
<feature type="transmembrane region" description="Helical" evidence="1">
    <location>
        <begin position="143"/>
        <end position="162"/>
    </location>
</feature>
<evidence type="ECO:0000313" key="2">
    <source>
        <dbReference type="EMBL" id="ALG12568.1"/>
    </source>
</evidence>
<proteinExistence type="predicted"/>
<keyword evidence="1" id="KW-0472">Membrane</keyword>
<dbReference type="InterPro" id="IPR013901">
    <property type="entry name" value="Anthrone_oxy"/>
</dbReference>
<name>A0A0N9IBL4_9PSEU</name>
<keyword evidence="3" id="KW-1185">Reference proteome</keyword>
<evidence type="ECO:0000313" key="3">
    <source>
        <dbReference type="Proteomes" id="UP000063699"/>
    </source>
</evidence>
<feature type="transmembrane region" description="Helical" evidence="1">
    <location>
        <begin position="58"/>
        <end position="77"/>
    </location>
</feature>
<dbReference type="AlphaFoldDB" id="A0A0N9IBL4"/>
<dbReference type="STRING" id="860235.AOZ06_42030"/>
<dbReference type="Proteomes" id="UP000063699">
    <property type="component" value="Chromosome"/>
</dbReference>
<dbReference type="EMBL" id="CP012752">
    <property type="protein sequence ID" value="ALG12568.1"/>
    <property type="molecule type" value="Genomic_DNA"/>
</dbReference>
<feature type="transmembrane region" description="Helical" evidence="1">
    <location>
        <begin position="83"/>
        <end position="102"/>
    </location>
</feature>
<accession>A0A0N9IBL4</accession>
<protein>
    <recommendedName>
        <fullName evidence="4">DUF1772 domain-containing protein</fullName>
    </recommendedName>
</protein>
<dbReference type="Pfam" id="PF08592">
    <property type="entry name" value="Anthrone_oxy"/>
    <property type="match status" value="1"/>
</dbReference>
<dbReference type="RefSeq" id="WP_054294460.1">
    <property type="nucleotide sequence ID" value="NZ_CP012752.1"/>
</dbReference>
<organism evidence="2 3">
    <name type="scientific">Kibdelosporangium phytohabitans</name>
    <dbReference type="NCBI Taxonomy" id="860235"/>
    <lineage>
        <taxon>Bacteria</taxon>
        <taxon>Bacillati</taxon>
        <taxon>Actinomycetota</taxon>
        <taxon>Actinomycetes</taxon>
        <taxon>Pseudonocardiales</taxon>
        <taxon>Pseudonocardiaceae</taxon>
        <taxon>Kibdelosporangium</taxon>
    </lineage>
</organism>
<sequence length="163" mass="18220">MDVVRAASLIVTTLLLGLVSGFFYTYSISVMVSLRGTDDRTFVDVMQKINRDVQNPRFFMTFIGSLLFGILTVILYIGQPFAVFLPVLLALVFYVGCFGVTVTRNVPMNVRLDKYGPPDRIADLAAVRKEFEEPWVRLNGIRAWFATLGFGAAIWALIAHFSA</sequence>
<gene>
    <name evidence="2" type="ORF">AOZ06_42030</name>
</gene>
<feature type="transmembrane region" description="Helical" evidence="1">
    <location>
        <begin position="6"/>
        <end position="26"/>
    </location>
</feature>
<keyword evidence="1" id="KW-0812">Transmembrane</keyword>